<feature type="transmembrane region" description="Helical" evidence="10">
    <location>
        <begin position="52"/>
        <end position="77"/>
    </location>
</feature>
<protein>
    <recommendedName>
        <fullName evidence="10">Palmitoyltransferase</fullName>
        <ecNumber evidence="10">2.3.1.225</ecNumber>
    </recommendedName>
</protein>
<keyword evidence="3 10" id="KW-0808">Transferase</keyword>
<comment type="domain">
    <text evidence="10">The DHHC domain is required for palmitoyltransferase activity.</text>
</comment>
<proteinExistence type="inferred from homology"/>
<dbReference type="InterPro" id="IPR001594">
    <property type="entry name" value="Palmitoyltrfase_DHHC"/>
</dbReference>
<evidence type="ECO:0000313" key="12">
    <source>
        <dbReference type="EMBL" id="CAL1533571.1"/>
    </source>
</evidence>
<evidence type="ECO:0000256" key="1">
    <source>
        <dbReference type="ARBA" id="ARBA00004127"/>
    </source>
</evidence>
<dbReference type="GO" id="GO:0005783">
    <property type="term" value="C:endoplasmic reticulum"/>
    <property type="evidence" value="ECO:0007669"/>
    <property type="project" value="TreeGrafter"/>
</dbReference>
<dbReference type="EC" id="2.3.1.225" evidence="10"/>
<feature type="transmembrane region" description="Helical" evidence="10">
    <location>
        <begin position="12"/>
        <end position="32"/>
    </location>
</feature>
<evidence type="ECO:0000256" key="4">
    <source>
        <dbReference type="ARBA" id="ARBA00022692"/>
    </source>
</evidence>
<keyword evidence="6 10" id="KW-0472">Membrane</keyword>
<keyword evidence="4 10" id="KW-0812">Transmembrane</keyword>
<comment type="caution">
    <text evidence="12">The sequence shown here is derived from an EMBL/GenBank/DDBJ whole genome shotgun (WGS) entry which is preliminary data.</text>
</comment>
<dbReference type="Proteomes" id="UP001497497">
    <property type="component" value="Unassembled WGS sequence"/>
</dbReference>
<feature type="domain" description="Palmitoyltransferase DHHC" evidence="11">
    <location>
        <begin position="138"/>
        <end position="259"/>
    </location>
</feature>
<evidence type="ECO:0000256" key="6">
    <source>
        <dbReference type="ARBA" id="ARBA00023136"/>
    </source>
</evidence>
<sequence length="311" mass="36141">MCQCSKYKCGATLFVRTFHTFVVIGVPATLLFKESILHHSLIDGEHVAMGVIYILMVLWSLAMYFLTCFTNPGYITVTKYNKASMLQLQTKQTVNSDDDFDINDESVEAARNNNDDNVDDGNEEVGHMLSTECKPGMKYRVCDYCEIMQPMRTKHCEDCNKCVRKFDHHCPWLEACIGERNHRFFWLFLLSTFALIASTFYITWNAFQFRMSWSDWLETNAILFIDVVILFIGGMVVLGLLGFHSYLMFKGLTTWEAASRERITYLKYLDEDYNPFNEGLCRNLYQFLFACHLRKWEKVYARKAKGANGIV</sequence>
<evidence type="ECO:0000256" key="3">
    <source>
        <dbReference type="ARBA" id="ARBA00022679"/>
    </source>
</evidence>
<keyword evidence="7" id="KW-0564">Palmitate</keyword>
<dbReference type="GO" id="GO:0006612">
    <property type="term" value="P:protein targeting to membrane"/>
    <property type="evidence" value="ECO:0007669"/>
    <property type="project" value="TreeGrafter"/>
</dbReference>
<feature type="transmembrane region" description="Helical" evidence="10">
    <location>
        <begin position="184"/>
        <end position="202"/>
    </location>
</feature>
<dbReference type="PANTHER" id="PTHR22883">
    <property type="entry name" value="ZINC FINGER DHHC DOMAIN CONTAINING PROTEIN"/>
    <property type="match status" value="1"/>
</dbReference>
<keyword evidence="13" id="KW-1185">Reference proteome</keyword>
<feature type="transmembrane region" description="Helical" evidence="10">
    <location>
        <begin position="222"/>
        <end position="243"/>
    </location>
</feature>
<keyword evidence="9 10" id="KW-0012">Acyltransferase</keyword>
<organism evidence="12 13">
    <name type="scientific">Lymnaea stagnalis</name>
    <name type="common">Great pond snail</name>
    <name type="synonym">Helix stagnalis</name>
    <dbReference type="NCBI Taxonomy" id="6523"/>
    <lineage>
        <taxon>Eukaryota</taxon>
        <taxon>Metazoa</taxon>
        <taxon>Spiralia</taxon>
        <taxon>Lophotrochozoa</taxon>
        <taxon>Mollusca</taxon>
        <taxon>Gastropoda</taxon>
        <taxon>Heterobranchia</taxon>
        <taxon>Euthyneura</taxon>
        <taxon>Panpulmonata</taxon>
        <taxon>Hygrophila</taxon>
        <taxon>Lymnaeoidea</taxon>
        <taxon>Lymnaeidae</taxon>
        <taxon>Lymnaea</taxon>
    </lineage>
</organism>
<dbReference type="PROSITE" id="PS50216">
    <property type="entry name" value="DHHC"/>
    <property type="match status" value="1"/>
</dbReference>
<dbReference type="GO" id="GO:0019706">
    <property type="term" value="F:protein-cysteine S-palmitoyltransferase activity"/>
    <property type="evidence" value="ECO:0007669"/>
    <property type="project" value="UniProtKB-EC"/>
</dbReference>
<dbReference type="AlphaFoldDB" id="A0AAV2HN28"/>
<evidence type="ECO:0000259" key="11">
    <source>
        <dbReference type="Pfam" id="PF01529"/>
    </source>
</evidence>
<comment type="catalytic activity">
    <reaction evidence="10">
        <text>L-cysteinyl-[protein] + hexadecanoyl-CoA = S-hexadecanoyl-L-cysteinyl-[protein] + CoA</text>
        <dbReference type="Rhea" id="RHEA:36683"/>
        <dbReference type="Rhea" id="RHEA-COMP:10131"/>
        <dbReference type="Rhea" id="RHEA-COMP:11032"/>
        <dbReference type="ChEBI" id="CHEBI:29950"/>
        <dbReference type="ChEBI" id="CHEBI:57287"/>
        <dbReference type="ChEBI" id="CHEBI:57379"/>
        <dbReference type="ChEBI" id="CHEBI:74151"/>
        <dbReference type="EC" id="2.3.1.225"/>
    </reaction>
</comment>
<evidence type="ECO:0000256" key="2">
    <source>
        <dbReference type="ARBA" id="ARBA00008574"/>
    </source>
</evidence>
<name>A0AAV2HN28_LYMST</name>
<evidence type="ECO:0000256" key="7">
    <source>
        <dbReference type="ARBA" id="ARBA00023139"/>
    </source>
</evidence>
<dbReference type="PANTHER" id="PTHR22883:SF301">
    <property type="entry name" value="PALMITOYLTRANSFERASE ZDHHC12"/>
    <property type="match status" value="1"/>
</dbReference>
<evidence type="ECO:0000256" key="5">
    <source>
        <dbReference type="ARBA" id="ARBA00022989"/>
    </source>
</evidence>
<evidence type="ECO:0000313" key="13">
    <source>
        <dbReference type="Proteomes" id="UP001497497"/>
    </source>
</evidence>
<accession>A0AAV2HN28</accession>
<keyword evidence="5 10" id="KW-1133">Transmembrane helix</keyword>
<dbReference type="GO" id="GO:0005794">
    <property type="term" value="C:Golgi apparatus"/>
    <property type="evidence" value="ECO:0007669"/>
    <property type="project" value="TreeGrafter"/>
</dbReference>
<evidence type="ECO:0000256" key="9">
    <source>
        <dbReference type="ARBA" id="ARBA00023315"/>
    </source>
</evidence>
<gene>
    <name evidence="12" type="ORF">GSLYS_00007531001</name>
</gene>
<evidence type="ECO:0000256" key="8">
    <source>
        <dbReference type="ARBA" id="ARBA00023288"/>
    </source>
</evidence>
<dbReference type="EMBL" id="CAXITT010000146">
    <property type="protein sequence ID" value="CAL1533571.1"/>
    <property type="molecule type" value="Genomic_DNA"/>
</dbReference>
<evidence type="ECO:0000256" key="10">
    <source>
        <dbReference type="RuleBase" id="RU079119"/>
    </source>
</evidence>
<comment type="similarity">
    <text evidence="2 10">Belongs to the DHHC palmitoyltransferase family.</text>
</comment>
<comment type="subcellular location">
    <subcellularLocation>
        <location evidence="1">Endomembrane system</location>
        <topology evidence="1">Multi-pass membrane protein</topology>
    </subcellularLocation>
</comment>
<dbReference type="Pfam" id="PF01529">
    <property type="entry name" value="DHHC"/>
    <property type="match status" value="1"/>
</dbReference>
<keyword evidence="8" id="KW-0449">Lipoprotein</keyword>
<dbReference type="InterPro" id="IPR039859">
    <property type="entry name" value="PFA4/ZDH16/20/ERF2-like"/>
</dbReference>
<reference evidence="12 13" key="1">
    <citation type="submission" date="2024-04" db="EMBL/GenBank/DDBJ databases">
        <authorList>
            <consortium name="Genoscope - CEA"/>
            <person name="William W."/>
        </authorList>
    </citation>
    <scope>NUCLEOTIDE SEQUENCE [LARGE SCALE GENOMIC DNA]</scope>
</reference>